<accession>A0AAV4BLR9</accession>
<proteinExistence type="predicted"/>
<dbReference type="EMBL" id="BLXT01005154">
    <property type="protein sequence ID" value="GFO20272.1"/>
    <property type="molecule type" value="Genomic_DNA"/>
</dbReference>
<name>A0AAV4BLR9_9GAST</name>
<evidence type="ECO:0000313" key="1">
    <source>
        <dbReference type="EMBL" id="GFO20272.1"/>
    </source>
</evidence>
<keyword evidence="2" id="KW-1185">Reference proteome</keyword>
<comment type="caution">
    <text evidence="1">The sequence shown here is derived from an EMBL/GenBank/DDBJ whole genome shotgun (WGS) entry which is preliminary data.</text>
</comment>
<organism evidence="1 2">
    <name type="scientific">Plakobranchus ocellatus</name>
    <dbReference type="NCBI Taxonomy" id="259542"/>
    <lineage>
        <taxon>Eukaryota</taxon>
        <taxon>Metazoa</taxon>
        <taxon>Spiralia</taxon>
        <taxon>Lophotrochozoa</taxon>
        <taxon>Mollusca</taxon>
        <taxon>Gastropoda</taxon>
        <taxon>Heterobranchia</taxon>
        <taxon>Euthyneura</taxon>
        <taxon>Panpulmonata</taxon>
        <taxon>Sacoglossa</taxon>
        <taxon>Placobranchoidea</taxon>
        <taxon>Plakobranchidae</taxon>
        <taxon>Plakobranchus</taxon>
    </lineage>
</organism>
<protein>
    <submittedName>
        <fullName evidence="1">Uncharacterized protein</fullName>
    </submittedName>
</protein>
<sequence>MDNAYVHCGQQATPKKVLLVQAERCGCQYQSLSKTRCSVTDDNKDIGDDEYDDNDDDDDISSNALVWKLNNLLIFCRSSIFESQSVEK</sequence>
<gene>
    <name evidence="1" type="ORF">PoB_004677700</name>
</gene>
<dbReference type="Proteomes" id="UP000735302">
    <property type="component" value="Unassembled WGS sequence"/>
</dbReference>
<evidence type="ECO:0000313" key="2">
    <source>
        <dbReference type="Proteomes" id="UP000735302"/>
    </source>
</evidence>
<reference evidence="1 2" key="1">
    <citation type="journal article" date="2021" name="Elife">
        <title>Chloroplast acquisition without the gene transfer in kleptoplastic sea slugs, Plakobranchus ocellatus.</title>
        <authorList>
            <person name="Maeda T."/>
            <person name="Takahashi S."/>
            <person name="Yoshida T."/>
            <person name="Shimamura S."/>
            <person name="Takaki Y."/>
            <person name="Nagai Y."/>
            <person name="Toyoda A."/>
            <person name="Suzuki Y."/>
            <person name="Arimoto A."/>
            <person name="Ishii H."/>
            <person name="Satoh N."/>
            <person name="Nishiyama T."/>
            <person name="Hasebe M."/>
            <person name="Maruyama T."/>
            <person name="Minagawa J."/>
            <person name="Obokata J."/>
            <person name="Shigenobu S."/>
        </authorList>
    </citation>
    <scope>NUCLEOTIDE SEQUENCE [LARGE SCALE GENOMIC DNA]</scope>
</reference>
<dbReference type="AlphaFoldDB" id="A0AAV4BLR9"/>